<dbReference type="InterPro" id="IPR000073">
    <property type="entry name" value="AB_hydrolase_1"/>
</dbReference>
<organism evidence="2 3">
    <name type="scientific">Saccharospirillum mangrovi</name>
    <dbReference type="NCBI Taxonomy" id="2161747"/>
    <lineage>
        <taxon>Bacteria</taxon>
        <taxon>Pseudomonadati</taxon>
        <taxon>Pseudomonadota</taxon>
        <taxon>Gammaproteobacteria</taxon>
        <taxon>Oceanospirillales</taxon>
        <taxon>Saccharospirillaceae</taxon>
        <taxon>Saccharospirillum</taxon>
    </lineage>
</organism>
<dbReference type="Pfam" id="PF12697">
    <property type="entry name" value="Abhydrolase_6"/>
    <property type="match status" value="1"/>
</dbReference>
<dbReference type="PRINTS" id="PR00412">
    <property type="entry name" value="EPOXHYDRLASE"/>
</dbReference>
<protein>
    <submittedName>
        <fullName evidence="2">Alpha/beta fold hydrolase</fullName>
    </submittedName>
</protein>
<dbReference type="PANTHER" id="PTHR43194:SF2">
    <property type="entry name" value="PEROXISOMAL MEMBRANE PROTEIN LPX1"/>
    <property type="match status" value="1"/>
</dbReference>
<dbReference type="Gene3D" id="3.40.50.1820">
    <property type="entry name" value="alpha/beta hydrolase"/>
    <property type="match status" value="1"/>
</dbReference>
<dbReference type="GO" id="GO:0016787">
    <property type="term" value="F:hydrolase activity"/>
    <property type="evidence" value="ECO:0007669"/>
    <property type="project" value="UniProtKB-KW"/>
</dbReference>
<accession>A0ABV7ZRT9</accession>
<dbReference type="Proteomes" id="UP001595617">
    <property type="component" value="Unassembled WGS sequence"/>
</dbReference>
<keyword evidence="2" id="KW-0378">Hydrolase</keyword>
<sequence length="236" mass="26097">MKPVLMMLPGLMCDRTVWAPQIEALGDAVVTHVVDYEAATSITGMAEEVLRLAPASFAMTGHSMGGRVALEVLRMAPQRVERVALMDSGYRALADGETGEQEIAGRMRFVNLAKEKGMRVMGQEWLQGMVHPERRRDTQLCGDILDMIASKTPALFERQIKALIERPDATEVLRSVRCPTTFITGRQDTWSDVAQHQAMAALVPGSRLVVIEDAGHMSTMEQPEAVTQALRDFLFD</sequence>
<dbReference type="InterPro" id="IPR050228">
    <property type="entry name" value="Carboxylesterase_BioH"/>
</dbReference>
<evidence type="ECO:0000313" key="3">
    <source>
        <dbReference type="Proteomes" id="UP001595617"/>
    </source>
</evidence>
<dbReference type="RefSeq" id="WP_380692399.1">
    <property type="nucleotide sequence ID" value="NZ_JBHRYR010000002.1"/>
</dbReference>
<name>A0ABV7ZRT9_9GAMM</name>
<evidence type="ECO:0000313" key="2">
    <source>
        <dbReference type="EMBL" id="MFC3851279.1"/>
    </source>
</evidence>
<dbReference type="EMBL" id="JBHRYR010000002">
    <property type="protein sequence ID" value="MFC3851279.1"/>
    <property type="molecule type" value="Genomic_DNA"/>
</dbReference>
<dbReference type="PANTHER" id="PTHR43194">
    <property type="entry name" value="HYDROLASE ALPHA/BETA FOLD FAMILY"/>
    <property type="match status" value="1"/>
</dbReference>
<evidence type="ECO:0000259" key="1">
    <source>
        <dbReference type="Pfam" id="PF12697"/>
    </source>
</evidence>
<keyword evidence="3" id="KW-1185">Reference proteome</keyword>
<feature type="domain" description="AB hydrolase-1" evidence="1">
    <location>
        <begin position="15"/>
        <end position="228"/>
    </location>
</feature>
<dbReference type="InterPro" id="IPR000639">
    <property type="entry name" value="Epox_hydrolase-like"/>
</dbReference>
<proteinExistence type="predicted"/>
<gene>
    <name evidence="2" type="ORF">ACFOOG_00420</name>
</gene>
<dbReference type="InterPro" id="IPR029058">
    <property type="entry name" value="AB_hydrolase_fold"/>
</dbReference>
<reference evidence="3" key="1">
    <citation type="journal article" date="2019" name="Int. J. Syst. Evol. Microbiol.">
        <title>The Global Catalogue of Microorganisms (GCM) 10K type strain sequencing project: providing services to taxonomists for standard genome sequencing and annotation.</title>
        <authorList>
            <consortium name="The Broad Institute Genomics Platform"/>
            <consortium name="The Broad Institute Genome Sequencing Center for Infectious Disease"/>
            <person name="Wu L."/>
            <person name="Ma J."/>
        </authorList>
    </citation>
    <scope>NUCLEOTIDE SEQUENCE [LARGE SCALE GENOMIC DNA]</scope>
    <source>
        <strain evidence="3">IBRC 10765</strain>
    </source>
</reference>
<dbReference type="SUPFAM" id="SSF53474">
    <property type="entry name" value="alpha/beta-Hydrolases"/>
    <property type="match status" value="1"/>
</dbReference>
<comment type="caution">
    <text evidence="2">The sequence shown here is derived from an EMBL/GenBank/DDBJ whole genome shotgun (WGS) entry which is preliminary data.</text>
</comment>
<dbReference type="PRINTS" id="PR00111">
    <property type="entry name" value="ABHYDROLASE"/>
</dbReference>